<protein>
    <submittedName>
        <fullName evidence="2">Unplaced genomic scaffold SPHSTscaffold_506, whole genome shotgun sequence</fullName>
    </submittedName>
</protein>
<evidence type="ECO:0000313" key="4">
    <source>
        <dbReference type="Proteomes" id="UP000054279"/>
    </source>
</evidence>
<evidence type="ECO:0000313" key="2">
    <source>
        <dbReference type="EMBL" id="KIJ23816.1"/>
    </source>
</evidence>
<reference evidence="3 4" key="1">
    <citation type="submission" date="2014-06" db="EMBL/GenBank/DDBJ databases">
        <title>Evolutionary Origins and Diversification of the Mycorrhizal Mutualists.</title>
        <authorList>
            <consortium name="DOE Joint Genome Institute"/>
            <consortium name="Mycorrhizal Genomics Consortium"/>
            <person name="Kohler A."/>
            <person name="Kuo A."/>
            <person name="Nagy L.G."/>
            <person name="Floudas D."/>
            <person name="Copeland A."/>
            <person name="Barry K.W."/>
            <person name="Cichocki N."/>
            <person name="Veneault-Fourrey C."/>
            <person name="LaButti K."/>
            <person name="Lindquist E.A."/>
            <person name="Lipzen A."/>
            <person name="Lundell T."/>
            <person name="Morin E."/>
            <person name="Murat C."/>
            <person name="Riley R."/>
            <person name="Ohm R."/>
            <person name="Sun H."/>
            <person name="Tunlid A."/>
            <person name="Henrissat B."/>
            <person name="Grigoriev I.V."/>
            <person name="Hibbett D.S."/>
            <person name="Martin F."/>
        </authorList>
    </citation>
    <scope>NUCLEOTIDE SEQUENCE [LARGE SCALE GENOMIC DNA]</scope>
    <source>
        <strain evidence="3 4">SS14</strain>
    </source>
</reference>
<dbReference type="Proteomes" id="UP000054279">
    <property type="component" value="Unassembled WGS sequence"/>
</dbReference>
<proteinExistence type="predicted"/>
<evidence type="ECO:0000256" key="1">
    <source>
        <dbReference type="SAM" id="MobiDB-lite"/>
    </source>
</evidence>
<organism evidence="3 4">
    <name type="scientific">Sphaerobolus stellatus (strain SS14)</name>
    <dbReference type="NCBI Taxonomy" id="990650"/>
    <lineage>
        <taxon>Eukaryota</taxon>
        <taxon>Fungi</taxon>
        <taxon>Dikarya</taxon>
        <taxon>Basidiomycota</taxon>
        <taxon>Agaricomycotina</taxon>
        <taxon>Agaricomycetes</taxon>
        <taxon>Phallomycetidae</taxon>
        <taxon>Geastrales</taxon>
        <taxon>Sphaerobolaceae</taxon>
        <taxon>Sphaerobolus</taxon>
    </lineage>
</organism>
<dbReference type="AlphaFoldDB" id="A0A0C9T4K8"/>
<keyword evidence="4" id="KW-1185">Reference proteome</keyword>
<dbReference type="EMBL" id="KN837581">
    <property type="protein sequence ID" value="KIJ23818.1"/>
    <property type="molecule type" value="Genomic_DNA"/>
</dbReference>
<accession>A0A0C9T4K8</accession>
<feature type="compositionally biased region" description="Basic and acidic residues" evidence="1">
    <location>
        <begin position="93"/>
        <end position="105"/>
    </location>
</feature>
<dbReference type="HOGENOM" id="CLU_2238319_0_0_1"/>
<gene>
    <name evidence="2" type="ORF">M422DRAFT_275528</name>
    <name evidence="3" type="ORF">M422DRAFT_275529</name>
</gene>
<feature type="region of interest" description="Disordered" evidence="1">
    <location>
        <begin position="66"/>
        <end position="105"/>
    </location>
</feature>
<evidence type="ECO:0000313" key="3">
    <source>
        <dbReference type="EMBL" id="KIJ23818.1"/>
    </source>
</evidence>
<dbReference type="EMBL" id="KN837581">
    <property type="protein sequence ID" value="KIJ23816.1"/>
    <property type="molecule type" value="Genomic_DNA"/>
</dbReference>
<name>A0A0C9T4K8_SPHS4</name>
<sequence>MKMLSECYTTKPHALYALPISTRIQSKARTYRKPHRHPPPFSSVFLPVHIGFQLHEWEALPTLRVKVGGDRPAPEGHSSSGVHPPSVAGRGALAEKKGLRDENSR</sequence>